<dbReference type="PANTHER" id="PTHR10204:SF34">
    <property type="entry name" value="NAD(P)H DEHYDROGENASE [QUINONE] 1 ISOFORM 1"/>
    <property type="match status" value="1"/>
</dbReference>
<evidence type="ECO:0000256" key="2">
    <source>
        <dbReference type="ARBA" id="ARBA00023002"/>
    </source>
</evidence>
<dbReference type="InterPro" id="IPR029039">
    <property type="entry name" value="Flavoprotein-like_sf"/>
</dbReference>
<name>A0A0P0Z334_9HYPH</name>
<protein>
    <submittedName>
        <fullName evidence="4">NAD(P)H dehydrogenase</fullName>
    </submittedName>
</protein>
<dbReference type="GO" id="GO:0003955">
    <property type="term" value="F:NAD(P)H dehydrogenase (quinone) activity"/>
    <property type="evidence" value="ECO:0007669"/>
    <property type="project" value="TreeGrafter"/>
</dbReference>
<keyword evidence="2" id="KW-0560">Oxidoreductase</keyword>
<dbReference type="SUPFAM" id="SSF52218">
    <property type="entry name" value="Flavoproteins"/>
    <property type="match status" value="1"/>
</dbReference>
<dbReference type="Pfam" id="PF02525">
    <property type="entry name" value="Flavodoxin_2"/>
    <property type="match status" value="1"/>
</dbReference>
<evidence type="ECO:0000259" key="3">
    <source>
        <dbReference type="Pfam" id="PF02525"/>
    </source>
</evidence>
<sequence length="197" mass="21497">MHILIVTAHPDTKAYTHAAIARFVAGLETVPGTTHEILNLSQHPFDPRFGNHDNDVFNGRAKAGPDILAEQERVDRADALVLLFPVYWWSMPAALKGWIDRVFISGWAFVDTPGEKTVRLLGRLKGRIIGVGGVDLGTYERRGYLDAMKAQLVQGIFGYCGMESLGIDLILPIDPDGAAKGLQDAFDLGRRTALGTA</sequence>
<dbReference type="PANTHER" id="PTHR10204">
    <property type="entry name" value="NAD P H OXIDOREDUCTASE-RELATED"/>
    <property type="match status" value="1"/>
</dbReference>
<comment type="similarity">
    <text evidence="1">Belongs to the NAD(P)H dehydrogenase (quinone) family.</text>
</comment>
<dbReference type="Gene3D" id="3.40.50.360">
    <property type="match status" value="1"/>
</dbReference>
<reference evidence="4" key="1">
    <citation type="journal article" date="2015" name="Proc. Natl. Acad. Sci. U.S.A.">
        <title>Bacterial clade with the ribosomal RNA operon on a small plasmid rather than the chromosome.</title>
        <authorList>
            <person name="Anda M."/>
            <person name="Ohtsubo Y."/>
            <person name="Okubo T."/>
            <person name="Sugawara M."/>
            <person name="Nagata Y."/>
            <person name="Tsuda M."/>
            <person name="Minamisawa K."/>
            <person name="Mitsui H."/>
        </authorList>
    </citation>
    <scope>NUCLEOTIDE SEQUENCE</scope>
    <source>
        <strain evidence="4">JCM 14755</strain>
    </source>
</reference>
<evidence type="ECO:0000313" key="4">
    <source>
        <dbReference type="EMBL" id="BAT28356.1"/>
    </source>
</evidence>
<dbReference type="GO" id="GO:0005829">
    <property type="term" value="C:cytosol"/>
    <property type="evidence" value="ECO:0007669"/>
    <property type="project" value="TreeGrafter"/>
</dbReference>
<organism evidence="4">
    <name type="scientific">Aureimonas frigidaquae</name>
    <dbReference type="NCBI Taxonomy" id="424757"/>
    <lineage>
        <taxon>Bacteria</taxon>
        <taxon>Pseudomonadati</taxon>
        <taxon>Pseudomonadota</taxon>
        <taxon>Alphaproteobacteria</taxon>
        <taxon>Hyphomicrobiales</taxon>
        <taxon>Aurantimonadaceae</taxon>
        <taxon>Aureimonas</taxon>
    </lineage>
</organism>
<evidence type="ECO:0000256" key="1">
    <source>
        <dbReference type="ARBA" id="ARBA00006252"/>
    </source>
</evidence>
<accession>A0A0P0Z334</accession>
<dbReference type="EMBL" id="LC066377">
    <property type="protein sequence ID" value="BAT28356.1"/>
    <property type="molecule type" value="Genomic_DNA"/>
</dbReference>
<dbReference type="AlphaFoldDB" id="A0A0P0Z334"/>
<dbReference type="OrthoDB" id="9798454at2"/>
<proteinExistence type="inferred from homology"/>
<dbReference type="InterPro" id="IPR051545">
    <property type="entry name" value="NAD(P)H_dehydrogenase_qn"/>
</dbReference>
<feature type="domain" description="Flavodoxin-like fold" evidence="3">
    <location>
        <begin position="1"/>
        <end position="170"/>
    </location>
</feature>
<dbReference type="InterPro" id="IPR003680">
    <property type="entry name" value="Flavodoxin_fold"/>
</dbReference>
<dbReference type="RefSeq" id="WP_062226184.1">
    <property type="nucleotide sequence ID" value="NZ_BBWR01000002.1"/>
</dbReference>